<reference evidence="7 8" key="2">
    <citation type="submission" date="2016-06" db="EMBL/GenBank/DDBJ databases">
        <title>Pedobacter psychrophilus sp. nov., isolated from Antarctic fragmentary rock.</title>
        <authorList>
            <person name="Svec P."/>
        </authorList>
    </citation>
    <scope>NUCLEOTIDE SEQUENCE [LARGE SCALE GENOMIC DNA]</scope>
    <source>
        <strain evidence="7 8">CCM 8644</strain>
    </source>
</reference>
<dbReference type="Gene3D" id="1.10.1740.10">
    <property type="match status" value="1"/>
</dbReference>
<dbReference type="GO" id="GO:0006352">
    <property type="term" value="P:DNA-templated transcription initiation"/>
    <property type="evidence" value="ECO:0007669"/>
    <property type="project" value="InterPro"/>
</dbReference>
<feature type="domain" description="RNA polymerase sigma factor 70 region 4 type 2" evidence="6">
    <location>
        <begin position="124"/>
        <end position="169"/>
    </location>
</feature>
<comment type="caution">
    <text evidence="7">The sequence shown here is derived from an EMBL/GenBank/DDBJ whole genome shotgun (WGS) entry which is preliminary data.</text>
</comment>
<proteinExistence type="inferred from homology"/>
<protein>
    <submittedName>
        <fullName evidence="7">Uncharacterized protein</fullName>
    </submittedName>
</protein>
<dbReference type="Pfam" id="PF04542">
    <property type="entry name" value="Sigma70_r2"/>
    <property type="match status" value="1"/>
</dbReference>
<evidence type="ECO:0000259" key="6">
    <source>
        <dbReference type="Pfam" id="PF08281"/>
    </source>
</evidence>
<dbReference type="InterPro" id="IPR013325">
    <property type="entry name" value="RNA_pol_sigma_r2"/>
</dbReference>
<dbReference type="STRING" id="1826909.A5893_11675"/>
<dbReference type="RefSeq" id="WP_068822839.1">
    <property type="nucleotide sequence ID" value="NZ_LWHJ01000028.1"/>
</dbReference>
<dbReference type="Proteomes" id="UP000078459">
    <property type="component" value="Unassembled WGS sequence"/>
</dbReference>
<evidence type="ECO:0000313" key="7">
    <source>
        <dbReference type="EMBL" id="OAQ39315.1"/>
    </source>
</evidence>
<dbReference type="OrthoDB" id="679904at2"/>
<dbReference type="PANTHER" id="PTHR43133:SF46">
    <property type="entry name" value="RNA POLYMERASE SIGMA-70 FACTOR ECF SUBFAMILY"/>
    <property type="match status" value="1"/>
</dbReference>
<evidence type="ECO:0000259" key="5">
    <source>
        <dbReference type="Pfam" id="PF04542"/>
    </source>
</evidence>
<keyword evidence="2" id="KW-0805">Transcription regulation</keyword>
<dbReference type="InterPro" id="IPR039425">
    <property type="entry name" value="RNA_pol_sigma-70-like"/>
</dbReference>
<dbReference type="SUPFAM" id="SSF88946">
    <property type="entry name" value="Sigma2 domain of RNA polymerase sigma factors"/>
    <property type="match status" value="1"/>
</dbReference>
<reference evidence="7 8" key="1">
    <citation type="submission" date="2016-04" db="EMBL/GenBank/DDBJ databases">
        <authorList>
            <person name="Evans L.H."/>
            <person name="Alamgir A."/>
            <person name="Owens N."/>
            <person name="Weber N.D."/>
            <person name="Virtaneva K."/>
            <person name="Barbian K."/>
            <person name="Babar A."/>
            <person name="Rosenke K."/>
        </authorList>
    </citation>
    <scope>NUCLEOTIDE SEQUENCE [LARGE SCALE GENOMIC DNA]</scope>
    <source>
        <strain evidence="7 8">CCM 8644</strain>
    </source>
</reference>
<dbReference type="Pfam" id="PF08281">
    <property type="entry name" value="Sigma70_r4_2"/>
    <property type="match status" value="1"/>
</dbReference>
<dbReference type="InterPro" id="IPR014284">
    <property type="entry name" value="RNA_pol_sigma-70_dom"/>
</dbReference>
<dbReference type="EMBL" id="LWHJ01000028">
    <property type="protein sequence ID" value="OAQ39315.1"/>
    <property type="molecule type" value="Genomic_DNA"/>
</dbReference>
<accession>A0A179DE35</accession>
<dbReference type="Gene3D" id="1.10.10.10">
    <property type="entry name" value="Winged helix-like DNA-binding domain superfamily/Winged helix DNA-binding domain"/>
    <property type="match status" value="1"/>
</dbReference>
<evidence type="ECO:0000256" key="4">
    <source>
        <dbReference type="ARBA" id="ARBA00023163"/>
    </source>
</evidence>
<dbReference type="InterPro" id="IPR013324">
    <property type="entry name" value="RNA_pol_sigma_r3/r4-like"/>
</dbReference>
<name>A0A179DE35_9SPHI</name>
<dbReference type="InterPro" id="IPR007627">
    <property type="entry name" value="RNA_pol_sigma70_r2"/>
</dbReference>
<gene>
    <name evidence="7" type="ORF">A5893_11675</name>
</gene>
<dbReference type="PANTHER" id="PTHR43133">
    <property type="entry name" value="RNA POLYMERASE ECF-TYPE SIGMA FACTO"/>
    <property type="match status" value="1"/>
</dbReference>
<keyword evidence="3" id="KW-0731">Sigma factor</keyword>
<keyword evidence="8" id="KW-1185">Reference proteome</keyword>
<dbReference type="InterPro" id="IPR036388">
    <property type="entry name" value="WH-like_DNA-bd_sf"/>
</dbReference>
<dbReference type="GO" id="GO:0016987">
    <property type="term" value="F:sigma factor activity"/>
    <property type="evidence" value="ECO:0007669"/>
    <property type="project" value="UniProtKB-KW"/>
</dbReference>
<dbReference type="InterPro" id="IPR013249">
    <property type="entry name" value="RNA_pol_sigma70_r4_t2"/>
</dbReference>
<dbReference type="NCBIfam" id="TIGR02937">
    <property type="entry name" value="sigma70-ECF"/>
    <property type="match status" value="1"/>
</dbReference>
<evidence type="ECO:0000256" key="3">
    <source>
        <dbReference type="ARBA" id="ARBA00023082"/>
    </source>
</evidence>
<comment type="similarity">
    <text evidence="1">Belongs to the sigma-70 factor family. ECF subfamily.</text>
</comment>
<dbReference type="SUPFAM" id="SSF88659">
    <property type="entry name" value="Sigma3 and sigma4 domains of RNA polymerase sigma factors"/>
    <property type="match status" value="1"/>
</dbReference>
<organism evidence="7 8">
    <name type="scientific">Pedobacter psychrophilus</name>
    <dbReference type="NCBI Taxonomy" id="1826909"/>
    <lineage>
        <taxon>Bacteria</taxon>
        <taxon>Pseudomonadati</taxon>
        <taxon>Bacteroidota</taxon>
        <taxon>Sphingobacteriia</taxon>
        <taxon>Sphingobacteriales</taxon>
        <taxon>Sphingobacteriaceae</taxon>
        <taxon>Pedobacter</taxon>
    </lineage>
</organism>
<keyword evidence="4" id="KW-0804">Transcription</keyword>
<evidence type="ECO:0000256" key="1">
    <source>
        <dbReference type="ARBA" id="ARBA00010641"/>
    </source>
</evidence>
<evidence type="ECO:0000256" key="2">
    <source>
        <dbReference type="ARBA" id="ARBA00023015"/>
    </source>
</evidence>
<dbReference type="AlphaFoldDB" id="A0A179DE35"/>
<sequence length="199" mass="23285">MRTIIISDQDLLIDIQKGDSAAFDLLFDRYWDKLYRIAFARLNNSDDAKDLVQELLISLWNKRETLIINTTLENYLFGALKFSVVSYFRSLKINEQRLVEATERINILENSVIDVKDYIELEHILEEAVNLMPETLKKIYELRCDNVPLKEIASRLGLADQTVKNYLSELIRRLKLVILEKHPEKNLTYLAILISILNK</sequence>
<dbReference type="GO" id="GO:0003677">
    <property type="term" value="F:DNA binding"/>
    <property type="evidence" value="ECO:0007669"/>
    <property type="project" value="InterPro"/>
</dbReference>
<feature type="domain" description="RNA polymerase sigma-70 region 2" evidence="5">
    <location>
        <begin position="26"/>
        <end position="91"/>
    </location>
</feature>
<evidence type="ECO:0000313" key="8">
    <source>
        <dbReference type="Proteomes" id="UP000078459"/>
    </source>
</evidence>